<evidence type="ECO:0000313" key="1">
    <source>
        <dbReference type="EMBL" id="VGO21867.1"/>
    </source>
</evidence>
<accession>A0A6C2URL3</accession>
<proteinExistence type="predicted"/>
<protein>
    <submittedName>
        <fullName evidence="1">Uncharacterized protein</fullName>
    </submittedName>
</protein>
<name>A0A6C2URL3_9BACT</name>
<dbReference type="SUPFAM" id="SSF57783">
    <property type="entry name" value="Zinc beta-ribbon"/>
    <property type="match status" value="1"/>
</dbReference>
<dbReference type="AlphaFoldDB" id="A0A6C2URL3"/>
<dbReference type="RefSeq" id="WP_136063299.1">
    <property type="nucleotide sequence ID" value="NZ_CAAHFH010000002.1"/>
</dbReference>
<dbReference type="EMBL" id="CAAHFH010000002">
    <property type="protein sequence ID" value="VGO21867.1"/>
    <property type="molecule type" value="Genomic_DNA"/>
</dbReference>
<keyword evidence="2" id="KW-1185">Reference proteome</keyword>
<evidence type="ECO:0000313" key="2">
    <source>
        <dbReference type="Proteomes" id="UP000346198"/>
    </source>
</evidence>
<organism evidence="1 2">
    <name type="scientific">Pontiella sulfatireligans</name>
    <dbReference type="NCBI Taxonomy" id="2750658"/>
    <lineage>
        <taxon>Bacteria</taxon>
        <taxon>Pseudomonadati</taxon>
        <taxon>Kiritimatiellota</taxon>
        <taxon>Kiritimatiellia</taxon>
        <taxon>Kiritimatiellales</taxon>
        <taxon>Pontiellaceae</taxon>
        <taxon>Pontiella</taxon>
    </lineage>
</organism>
<gene>
    <name evidence="1" type="ORF">SCARR_03947</name>
</gene>
<dbReference type="Proteomes" id="UP000346198">
    <property type="component" value="Unassembled WGS sequence"/>
</dbReference>
<reference evidence="1 2" key="1">
    <citation type="submission" date="2019-04" db="EMBL/GenBank/DDBJ databases">
        <authorList>
            <person name="Van Vliet M D."/>
        </authorList>
    </citation>
    <scope>NUCLEOTIDE SEQUENCE [LARGE SCALE GENOMIC DNA]</scope>
    <source>
        <strain evidence="1 2">F21</strain>
    </source>
</reference>
<sequence length="78" mass="9503">MSQGITGPINYRCPQCLFRAIDYDLLYDKEQEQYYCRRCNWEGDESEILGYYAVYKSQYKHRLKRWTVEMIEAKDEEA</sequence>